<gene>
    <name evidence="1" type="ORF">SFSGTM_26880</name>
</gene>
<dbReference type="RefSeq" id="WP_162085684.1">
    <property type="nucleotide sequence ID" value="NZ_AP021881.1"/>
</dbReference>
<accession>A0A809SIJ1</accession>
<reference evidence="2" key="1">
    <citation type="submission" date="2019-11" db="EMBL/GenBank/DDBJ databases">
        <title>Isolation and characterization of a novel species in the genus Sulfuriferula.</title>
        <authorList>
            <person name="Mochizuki J."/>
            <person name="Kojima H."/>
            <person name="Fukui M."/>
        </authorList>
    </citation>
    <scope>NUCLEOTIDE SEQUENCE [LARGE SCALE GENOMIC DNA]</scope>
    <source>
        <strain evidence="2">SGTM</strain>
    </source>
</reference>
<name>A0A809SIJ1_9PROT</name>
<proteinExistence type="predicted"/>
<organism evidence="1 2">
    <name type="scientific">Sulfuriferula nivalis</name>
    <dbReference type="NCBI Taxonomy" id="2675298"/>
    <lineage>
        <taxon>Bacteria</taxon>
        <taxon>Pseudomonadati</taxon>
        <taxon>Pseudomonadota</taxon>
        <taxon>Betaproteobacteria</taxon>
        <taxon>Nitrosomonadales</taxon>
        <taxon>Sulfuricellaceae</taxon>
        <taxon>Sulfuriferula</taxon>
    </lineage>
</organism>
<evidence type="ECO:0000313" key="2">
    <source>
        <dbReference type="Proteomes" id="UP000463939"/>
    </source>
</evidence>
<dbReference type="EMBL" id="AP021881">
    <property type="protein sequence ID" value="BBP01980.1"/>
    <property type="molecule type" value="Genomic_DNA"/>
</dbReference>
<evidence type="ECO:0000313" key="1">
    <source>
        <dbReference type="EMBL" id="BBP01980.1"/>
    </source>
</evidence>
<protein>
    <submittedName>
        <fullName evidence="1">Uncharacterized protein</fullName>
    </submittedName>
</protein>
<keyword evidence="2" id="KW-1185">Reference proteome</keyword>
<sequence>MKFLVSALLLLVIILGWFLNVEITSNREQRDQIQKITASRAEKSKRDAFELQAKCAQQATKTFRELGYNPSSDQLQNHYNQKLNRCFMAVSTQFGSFKYLFDAYEEREYAEFNRVFIKGGNPIIVCSLMPLGAELKSCNSDREYSAFIEQYLN</sequence>
<dbReference type="KEGG" id="sniv:SFSGTM_26880"/>
<dbReference type="AlphaFoldDB" id="A0A809SIJ1"/>
<dbReference type="Proteomes" id="UP000463939">
    <property type="component" value="Chromosome"/>
</dbReference>